<evidence type="ECO:0000313" key="2">
    <source>
        <dbReference type="EMBL" id="CAL1149042.1"/>
    </source>
</evidence>
<reference evidence="1" key="1">
    <citation type="submission" date="2022-10" db="EMBL/GenBank/DDBJ databases">
        <authorList>
            <person name="Chen Y."/>
            <person name="Dougan E. K."/>
            <person name="Chan C."/>
            <person name="Rhodes N."/>
            <person name="Thang M."/>
        </authorList>
    </citation>
    <scope>NUCLEOTIDE SEQUENCE</scope>
</reference>
<protein>
    <submittedName>
        <fullName evidence="3">Peptidylprolyl isomerase</fullName>
    </submittedName>
</protein>
<dbReference type="EMBL" id="CAMXCT030002103">
    <property type="protein sequence ID" value="CAL4782979.1"/>
    <property type="molecule type" value="Genomic_DNA"/>
</dbReference>
<dbReference type="AlphaFoldDB" id="A0A9P1CR91"/>
<proteinExistence type="predicted"/>
<keyword evidence="4" id="KW-1185">Reference proteome</keyword>
<evidence type="ECO:0000313" key="3">
    <source>
        <dbReference type="EMBL" id="CAL4782979.1"/>
    </source>
</evidence>
<dbReference type="EMBL" id="CAMXCT020002103">
    <property type="protein sequence ID" value="CAL1149042.1"/>
    <property type="molecule type" value="Genomic_DNA"/>
</dbReference>
<keyword evidence="3" id="KW-0413">Isomerase</keyword>
<gene>
    <name evidence="1" type="ORF">C1SCF055_LOCUS22198</name>
</gene>
<dbReference type="GO" id="GO:0016853">
    <property type="term" value="F:isomerase activity"/>
    <property type="evidence" value="ECO:0007669"/>
    <property type="project" value="UniProtKB-KW"/>
</dbReference>
<name>A0A9P1CR91_9DINO</name>
<comment type="caution">
    <text evidence="1">The sequence shown here is derived from an EMBL/GenBank/DDBJ whole genome shotgun (WGS) entry which is preliminary data.</text>
</comment>
<accession>A0A9P1CR91</accession>
<dbReference type="Proteomes" id="UP001152797">
    <property type="component" value="Unassembled WGS sequence"/>
</dbReference>
<evidence type="ECO:0000313" key="1">
    <source>
        <dbReference type="EMBL" id="CAI3995667.1"/>
    </source>
</evidence>
<organism evidence="1">
    <name type="scientific">Cladocopium goreaui</name>
    <dbReference type="NCBI Taxonomy" id="2562237"/>
    <lineage>
        <taxon>Eukaryota</taxon>
        <taxon>Sar</taxon>
        <taxon>Alveolata</taxon>
        <taxon>Dinophyceae</taxon>
        <taxon>Suessiales</taxon>
        <taxon>Symbiodiniaceae</taxon>
        <taxon>Cladocopium</taxon>
    </lineage>
</organism>
<sequence>MPCIATCSSRSPFWARYQWRRKKQDLERHSVFQLQGQRSLSRLHSKQPTAGLISADLYDPSLLPKYACPTSFDEDPELEPMVRRVNNMKKLSQTMQNFSGALGLLRVHGLQSGNLREAVLPRLLGWMG</sequence>
<evidence type="ECO:0000313" key="4">
    <source>
        <dbReference type="Proteomes" id="UP001152797"/>
    </source>
</evidence>
<dbReference type="EMBL" id="CAMXCT010002103">
    <property type="protein sequence ID" value="CAI3995667.1"/>
    <property type="molecule type" value="Genomic_DNA"/>
</dbReference>
<reference evidence="2" key="2">
    <citation type="submission" date="2024-04" db="EMBL/GenBank/DDBJ databases">
        <authorList>
            <person name="Chen Y."/>
            <person name="Shah S."/>
            <person name="Dougan E. K."/>
            <person name="Thang M."/>
            <person name="Chan C."/>
        </authorList>
    </citation>
    <scope>NUCLEOTIDE SEQUENCE [LARGE SCALE GENOMIC DNA]</scope>
</reference>